<proteinExistence type="predicted"/>
<dbReference type="InterPro" id="IPR004358">
    <property type="entry name" value="Sig_transdc_His_kin-like_C"/>
</dbReference>
<evidence type="ECO:0000256" key="3">
    <source>
        <dbReference type="ARBA" id="ARBA00022553"/>
    </source>
</evidence>
<dbReference type="CDD" id="cd16922">
    <property type="entry name" value="HATPase_EvgS-ArcB-TorS-like"/>
    <property type="match status" value="1"/>
</dbReference>
<dbReference type="Proteomes" id="UP000189796">
    <property type="component" value="Chromosome I"/>
</dbReference>
<protein>
    <recommendedName>
        <fullName evidence="2">histidine kinase</fullName>
        <ecNumber evidence="2">2.7.13.3</ecNumber>
    </recommendedName>
</protein>
<feature type="transmembrane region" description="Helical" evidence="7">
    <location>
        <begin position="118"/>
        <end position="134"/>
    </location>
</feature>
<evidence type="ECO:0000256" key="4">
    <source>
        <dbReference type="ARBA" id="ARBA00022679"/>
    </source>
</evidence>
<evidence type="ECO:0000256" key="1">
    <source>
        <dbReference type="ARBA" id="ARBA00000085"/>
    </source>
</evidence>
<accession>A0A1M5YBC1</accession>
<feature type="transmembrane region" description="Helical" evidence="7">
    <location>
        <begin position="92"/>
        <end position="112"/>
    </location>
</feature>
<keyword evidence="6" id="KW-0902">Two-component regulatory system</keyword>
<evidence type="ECO:0000259" key="8">
    <source>
        <dbReference type="PROSITE" id="PS50109"/>
    </source>
</evidence>
<keyword evidence="7" id="KW-0472">Membrane</keyword>
<dbReference type="AlphaFoldDB" id="A0A1M5YBC1"/>
<dbReference type="SUPFAM" id="SSF55874">
    <property type="entry name" value="ATPase domain of HSP90 chaperone/DNA topoisomerase II/histidine kinase"/>
    <property type="match status" value="1"/>
</dbReference>
<dbReference type="SMART" id="SM00387">
    <property type="entry name" value="HATPase_c"/>
    <property type="match status" value="1"/>
</dbReference>
<dbReference type="Gene3D" id="1.10.287.130">
    <property type="match status" value="1"/>
</dbReference>
<dbReference type="Pfam" id="PF02518">
    <property type="entry name" value="HATPase_c"/>
    <property type="match status" value="1"/>
</dbReference>
<feature type="transmembrane region" description="Helical" evidence="7">
    <location>
        <begin position="173"/>
        <end position="197"/>
    </location>
</feature>
<dbReference type="InterPro" id="IPR036097">
    <property type="entry name" value="HisK_dim/P_sf"/>
</dbReference>
<dbReference type="GO" id="GO:0000155">
    <property type="term" value="F:phosphorelay sensor kinase activity"/>
    <property type="evidence" value="ECO:0007669"/>
    <property type="project" value="InterPro"/>
</dbReference>
<keyword evidence="4" id="KW-0808">Transferase</keyword>
<dbReference type="SMART" id="SM00388">
    <property type="entry name" value="HisKA"/>
    <property type="match status" value="1"/>
</dbReference>
<dbReference type="OrthoDB" id="9810730at2"/>
<evidence type="ECO:0000256" key="2">
    <source>
        <dbReference type="ARBA" id="ARBA00012438"/>
    </source>
</evidence>
<comment type="catalytic activity">
    <reaction evidence="1">
        <text>ATP + protein L-histidine = ADP + protein N-phospho-L-histidine.</text>
        <dbReference type="EC" id="2.7.13.3"/>
    </reaction>
</comment>
<organism evidence="9 10">
    <name type="scientific">Bradyrhizobium erythrophlei</name>
    <dbReference type="NCBI Taxonomy" id="1437360"/>
    <lineage>
        <taxon>Bacteria</taxon>
        <taxon>Pseudomonadati</taxon>
        <taxon>Pseudomonadota</taxon>
        <taxon>Alphaproteobacteria</taxon>
        <taxon>Hyphomicrobiales</taxon>
        <taxon>Nitrobacteraceae</taxon>
        <taxon>Bradyrhizobium</taxon>
    </lineage>
</organism>
<name>A0A1M5YBC1_9BRAD</name>
<evidence type="ECO:0000256" key="6">
    <source>
        <dbReference type="ARBA" id="ARBA00023012"/>
    </source>
</evidence>
<reference evidence="9 10" key="1">
    <citation type="submission" date="2016-11" db="EMBL/GenBank/DDBJ databases">
        <authorList>
            <person name="Jaros S."/>
            <person name="Januszkiewicz K."/>
            <person name="Wedrychowicz H."/>
        </authorList>
    </citation>
    <scope>NUCLEOTIDE SEQUENCE [LARGE SCALE GENOMIC DNA]</scope>
    <source>
        <strain evidence="9 10">GAS138</strain>
    </source>
</reference>
<feature type="transmembrane region" description="Helical" evidence="7">
    <location>
        <begin position="36"/>
        <end position="58"/>
    </location>
</feature>
<evidence type="ECO:0000313" key="9">
    <source>
        <dbReference type="EMBL" id="SHI09276.1"/>
    </source>
</evidence>
<keyword evidence="7" id="KW-1133">Transmembrane helix</keyword>
<feature type="domain" description="Histidine kinase" evidence="8">
    <location>
        <begin position="240"/>
        <end position="462"/>
    </location>
</feature>
<dbReference type="SUPFAM" id="SSF47384">
    <property type="entry name" value="Homodimeric domain of signal transducing histidine kinase"/>
    <property type="match status" value="1"/>
</dbReference>
<dbReference type="InterPro" id="IPR036890">
    <property type="entry name" value="HATPase_C_sf"/>
</dbReference>
<gene>
    <name evidence="9" type="ORF">SAMN05443248_8112</name>
</gene>
<dbReference type="PRINTS" id="PR00344">
    <property type="entry name" value="BCTRLSENSOR"/>
</dbReference>
<sequence length="508" mass="54992">MKQKLAQLVTALDRLVNYFIPPDIAADREACKRAHVFLISHILGPFIGSVVPGTIYFIDPNPGYEVAILAISIMSFWVFPFLLKARVPYNPLALVSVQNLIFCILWSCYFYGGVTSPTLAWVLTIPLLAFFYLGSSASLRMIVIGMFVVNLATFCGFYFYGYHPSPDDLPSDAMQGLGLISTVAAALYVAMMALYYAKVQTSQGELEGEMRQHMATASALRLATIEAERAGAAKAEFLAKMSHELRTPLNAVIGYSQILLEDAEDEGDVEAIADLGKIHGAGQHLLKLVNEILDLSKIEAGRMELDLQEIVLADLLNEIAVEVEPAAVKNGNSILCKIDPNLGSPLCDASKFRSMVGQLIDNAVKFTQNGKVELVAERLPGDPTDELLVHVIDTGIGIAPDQISDLFEKFTVVDDSSTSKYGGTGLGLALSQKLCRLMGGDIFVESEVGRGSRFTVRIPLIYEEKINSTIESSDRPCAGADGYAAATLAPAFQDPEAALEPVTVTDHA</sequence>
<feature type="transmembrane region" description="Helical" evidence="7">
    <location>
        <begin position="141"/>
        <end position="161"/>
    </location>
</feature>
<dbReference type="InterPro" id="IPR003661">
    <property type="entry name" value="HisK_dim/P_dom"/>
</dbReference>
<feature type="transmembrane region" description="Helical" evidence="7">
    <location>
        <begin position="64"/>
        <end position="83"/>
    </location>
</feature>
<dbReference type="PROSITE" id="PS50109">
    <property type="entry name" value="HIS_KIN"/>
    <property type="match status" value="1"/>
</dbReference>
<dbReference type="InterPro" id="IPR005467">
    <property type="entry name" value="His_kinase_dom"/>
</dbReference>
<keyword evidence="5 9" id="KW-0418">Kinase</keyword>
<dbReference type="InterPro" id="IPR003594">
    <property type="entry name" value="HATPase_dom"/>
</dbReference>
<dbReference type="Gene3D" id="3.30.565.10">
    <property type="entry name" value="Histidine kinase-like ATPase, C-terminal domain"/>
    <property type="match status" value="1"/>
</dbReference>
<dbReference type="EC" id="2.7.13.3" evidence="2"/>
<evidence type="ECO:0000256" key="7">
    <source>
        <dbReference type="SAM" id="Phobius"/>
    </source>
</evidence>
<dbReference type="InterPro" id="IPR050736">
    <property type="entry name" value="Sensor_HK_Regulatory"/>
</dbReference>
<dbReference type="CDD" id="cd00082">
    <property type="entry name" value="HisKA"/>
    <property type="match status" value="1"/>
</dbReference>
<keyword evidence="3" id="KW-0597">Phosphoprotein</keyword>
<dbReference type="PANTHER" id="PTHR43711:SF26">
    <property type="entry name" value="SENSOR HISTIDINE KINASE RCSC"/>
    <property type="match status" value="1"/>
</dbReference>
<dbReference type="EMBL" id="LT670817">
    <property type="protein sequence ID" value="SHI09276.1"/>
    <property type="molecule type" value="Genomic_DNA"/>
</dbReference>
<evidence type="ECO:0000313" key="10">
    <source>
        <dbReference type="Proteomes" id="UP000189796"/>
    </source>
</evidence>
<keyword evidence="7" id="KW-0812">Transmembrane</keyword>
<dbReference type="Pfam" id="PF00512">
    <property type="entry name" value="HisKA"/>
    <property type="match status" value="1"/>
</dbReference>
<evidence type="ECO:0000256" key="5">
    <source>
        <dbReference type="ARBA" id="ARBA00022777"/>
    </source>
</evidence>
<dbReference type="PANTHER" id="PTHR43711">
    <property type="entry name" value="TWO-COMPONENT HISTIDINE KINASE"/>
    <property type="match status" value="1"/>
</dbReference>
<dbReference type="RefSeq" id="WP_079606174.1">
    <property type="nucleotide sequence ID" value="NZ_LT670817.1"/>
</dbReference>